<dbReference type="PANTHER" id="PTHR12558">
    <property type="entry name" value="CELL DIVISION CYCLE 16,23,27"/>
    <property type="match status" value="1"/>
</dbReference>
<dbReference type="Pfam" id="PF05036">
    <property type="entry name" value="SPOR"/>
    <property type="match status" value="1"/>
</dbReference>
<feature type="domain" description="SPOR" evidence="4">
    <location>
        <begin position="450"/>
        <end position="535"/>
    </location>
</feature>
<dbReference type="InterPro" id="IPR019734">
    <property type="entry name" value="TPR_rpt"/>
</dbReference>
<dbReference type="Gene3D" id="1.25.40.10">
    <property type="entry name" value="Tetratricopeptide repeat domain"/>
    <property type="match status" value="1"/>
</dbReference>
<keyword evidence="1" id="KW-0802">TPR repeat</keyword>
<reference evidence="5 6" key="1">
    <citation type="submission" date="2018-07" db="EMBL/GenBank/DDBJ databases">
        <title>Venubactetium sediminum gen. nov., sp. nov., isolated from a marine solar saltern.</title>
        <authorList>
            <person name="Wang S."/>
        </authorList>
    </citation>
    <scope>NUCLEOTIDE SEQUENCE [LARGE SCALE GENOMIC DNA]</scope>
    <source>
        <strain evidence="5 6">WD2A32</strain>
    </source>
</reference>
<proteinExistence type="predicted"/>
<dbReference type="RefSeq" id="WP_114583172.1">
    <property type="nucleotide sequence ID" value="NZ_QPMH01000018.1"/>
</dbReference>
<sequence length="535" mass="56701">MKRKMLSQGRCLAAVAAVLVLGGCAATGTPKPQTQVSETASLPELMRLAERSREAGNASVAADIYEKAAEKYPDAAEPFIGLGHAARSAGQSRRATTAFREALKRNPDSLAARYGLGQSLLDGDRLAAAIEQFDVLIDAGTRDHRPYLSKGVALDLLDRHKEAQATYRAGLEHMPESVALKNNLGLSLALSKDYRKAMRTLEAVVRDPTAPARARQNLALVYGMAGDMQRAAATAGEDLSPQTVERNLAYYRALQGLRGENGQGARETGAEPTARRTSEPRSIDTAEAADDADNPLPPDGKPIQLAAAVAMPSQGPDRAKANSAEMSGQDDDAAEMAPASASETDTVADEEKPAMADTAETGAAGASQASETSAKPEPEPESTKPAQVARLSEPSEDGKTAQADTPDTEAQASEQPAKPATVNEESQTAGTTTAEAVRKQLSATPQQDSGDAKRAYWAQFASFSTPESGKAEWRRLQKQYPELIAGLPMSLQSAELPEKGTFYRVRTGPFDAKQAPDRLCEALAEKGQGCLVVQR</sequence>
<dbReference type="InterPro" id="IPR011990">
    <property type="entry name" value="TPR-like_helical_dom_sf"/>
</dbReference>
<comment type="caution">
    <text evidence="5">The sequence shown here is derived from an EMBL/GenBank/DDBJ whole genome shotgun (WGS) entry which is preliminary data.</text>
</comment>
<dbReference type="InterPro" id="IPR036680">
    <property type="entry name" value="SPOR-like_sf"/>
</dbReference>
<name>A0A369T9Q6_9PROT</name>
<gene>
    <name evidence="5" type="ORF">DRB17_15720</name>
</gene>
<evidence type="ECO:0000256" key="1">
    <source>
        <dbReference type="PROSITE-ProRule" id="PRU00339"/>
    </source>
</evidence>
<dbReference type="AlphaFoldDB" id="A0A369T9Q6"/>
<evidence type="ECO:0000256" key="3">
    <source>
        <dbReference type="SAM" id="SignalP"/>
    </source>
</evidence>
<evidence type="ECO:0000313" key="5">
    <source>
        <dbReference type="EMBL" id="RDD60907.1"/>
    </source>
</evidence>
<feature type="compositionally biased region" description="Polar residues" evidence="2">
    <location>
        <begin position="423"/>
        <end position="434"/>
    </location>
</feature>
<evidence type="ECO:0000256" key="2">
    <source>
        <dbReference type="SAM" id="MobiDB-lite"/>
    </source>
</evidence>
<accession>A0A369T9Q6</accession>
<dbReference type="PROSITE" id="PS51724">
    <property type="entry name" value="SPOR"/>
    <property type="match status" value="1"/>
</dbReference>
<evidence type="ECO:0000259" key="4">
    <source>
        <dbReference type="PROSITE" id="PS51724"/>
    </source>
</evidence>
<dbReference type="PROSITE" id="PS50005">
    <property type="entry name" value="TPR"/>
    <property type="match status" value="1"/>
</dbReference>
<organism evidence="5 6">
    <name type="scientific">Ferruginivarius sediminum</name>
    <dbReference type="NCBI Taxonomy" id="2661937"/>
    <lineage>
        <taxon>Bacteria</taxon>
        <taxon>Pseudomonadati</taxon>
        <taxon>Pseudomonadota</taxon>
        <taxon>Alphaproteobacteria</taxon>
        <taxon>Rhodospirillales</taxon>
        <taxon>Rhodospirillaceae</taxon>
        <taxon>Ferruginivarius</taxon>
    </lineage>
</organism>
<dbReference type="EMBL" id="QPMH01000018">
    <property type="protein sequence ID" value="RDD60907.1"/>
    <property type="molecule type" value="Genomic_DNA"/>
</dbReference>
<feature type="compositionally biased region" description="Polar residues" evidence="2">
    <location>
        <begin position="402"/>
        <end position="414"/>
    </location>
</feature>
<dbReference type="PANTHER" id="PTHR12558:SF13">
    <property type="entry name" value="CELL DIVISION CYCLE PROTEIN 27 HOMOLOG"/>
    <property type="match status" value="1"/>
</dbReference>
<dbReference type="SUPFAM" id="SSF110997">
    <property type="entry name" value="Sporulation related repeat"/>
    <property type="match status" value="1"/>
</dbReference>
<dbReference type="Gene3D" id="3.30.70.1070">
    <property type="entry name" value="Sporulation related repeat"/>
    <property type="match status" value="1"/>
</dbReference>
<protein>
    <recommendedName>
        <fullName evidence="4">SPOR domain-containing protein</fullName>
    </recommendedName>
</protein>
<feature type="signal peptide" evidence="3">
    <location>
        <begin position="1"/>
        <end position="25"/>
    </location>
</feature>
<dbReference type="SMART" id="SM00028">
    <property type="entry name" value="TPR"/>
    <property type="match status" value="3"/>
</dbReference>
<keyword evidence="6" id="KW-1185">Reference proteome</keyword>
<dbReference type="SUPFAM" id="SSF48452">
    <property type="entry name" value="TPR-like"/>
    <property type="match status" value="1"/>
</dbReference>
<evidence type="ECO:0000313" key="6">
    <source>
        <dbReference type="Proteomes" id="UP000253941"/>
    </source>
</evidence>
<feature type="compositionally biased region" description="Basic and acidic residues" evidence="2">
    <location>
        <begin position="273"/>
        <end position="284"/>
    </location>
</feature>
<dbReference type="InterPro" id="IPR007730">
    <property type="entry name" value="SPOR-like_dom"/>
</dbReference>
<dbReference type="GO" id="GO:0042834">
    <property type="term" value="F:peptidoglycan binding"/>
    <property type="evidence" value="ECO:0007669"/>
    <property type="project" value="InterPro"/>
</dbReference>
<feature type="region of interest" description="Disordered" evidence="2">
    <location>
        <begin position="259"/>
        <end position="453"/>
    </location>
</feature>
<dbReference type="Proteomes" id="UP000253941">
    <property type="component" value="Unassembled WGS sequence"/>
</dbReference>
<feature type="repeat" description="TPR" evidence="1">
    <location>
        <begin position="76"/>
        <end position="109"/>
    </location>
</feature>
<feature type="chain" id="PRO_5017060444" description="SPOR domain-containing protein" evidence="3">
    <location>
        <begin position="26"/>
        <end position="535"/>
    </location>
</feature>
<keyword evidence="3" id="KW-0732">Signal</keyword>
<dbReference type="PROSITE" id="PS51257">
    <property type="entry name" value="PROKAR_LIPOPROTEIN"/>
    <property type="match status" value="1"/>
</dbReference>
<dbReference type="Pfam" id="PF13432">
    <property type="entry name" value="TPR_16"/>
    <property type="match status" value="1"/>
</dbReference>